<comment type="caution">
    <text evidence="1">The sequence shown here is derived from an EMBL/GenBank/DDBJ whole genome shotgun (WGS) entry which is preliminary data.</text>
</comment>
<proteinExistence type="predicted"/>
<name>A0A426ZG26_ENSVE</name>
<evidence type="ECO:0000313" key="2">
    <source>
        <dbReference type="Proteomes" id="UP000287651"/>
    </source>
</evidence>
<reference evidence="1 2" key="1">
    <citation type="journal article" date="2014" name="Agronomy (Basel)">
        <title>A Draft Genome Sequence for Ensete ventricosum, the Drought-Tolerant Tree Against Hunger.</title>
        <authorList>
            <person name="Harrison J."/>
            <person name="Moore K.A."/>
            <person name="Paszkiewicz K."/>
            <person name="Jones T."/>
            <person name="Grant M."/>
            <person name="Ambacheew D."/>
            <person name="Muzemil S."/>
            <person name="Studholme D.J."/>
        </authorList>
    </citation>
    <scope>NUCLEOTIDE SEQUENCE [LARGE SCALE GENOMIC DNA]</scope>
</reference>
<organism evidence="1 2">
    <name type="scientific">Ensete ventricosum</name>
    <name type="common">Abyssinian banana</name>
    <name type="synonym">Musa ensete</name>
    <dbReference type="NCBI Taxonomy" id="4639"/>
    <lineage>
        <taxon>Eukaryota</taxon>
        <taxon>Viridiplantae</taxon>
        <taxon>Streptophyta</taxon>
        <taxon>Embryophyta</taxon>
        <taxon>Tracheophyta</taxon>
        <taxon>Spermatophyta</taxon>
        <taxon>Magnoliopsida</taxon>
        <taxon>Liliopsida</taxon>
        <taxon>Zingiberales</taxon>
        <taxon>Musaceae</taxon>
        <taxon>Ensete</taxon>
    </lineage>
</organism>
<protein>
    <submittedName>
        <fullName evidence="1">Uncharacterized protein</fullName>
    </submittedName>
</protein>
<dbReference type="PANTHER" id="PTHR48475">
    <property type="entry name" value="RIBONUCLEASE H"/>
    <property type="match status" value="1"/>
</dbReference>
<dbReference type="PANTHER" id="PTHR48475:SF2">
    <property type="entry name" value="RIBONUCLEASE H"/>
    <property type="match status" value="1"/>
</dbReference>
<sequence length="118" mass="13348">MGSVDDAKNPYGGVSYSLAFGTEAVLPPEVVFPTLRIDNFTLKESEAGLKENLGILKERRAKAHLKNYQRVVARLYNRRVRPQPIMKGDLVLWRPKVSDPGHTRGKLTPRWEGPYCIT</sequence>
<gene>
    <name evidence="1" type="ORF">B296_00025409</name>
</gene>
<dbReference type="EMBL" id="AMZH03006793">
    <property type="protein sequence ID" value="RRT62923.1"/>
    <property type="molecule type" value="Genomic_DNA"/>
</dbReference>
<evidence type="ECO:0000313" key="1">
    <source>
        <dbReference type="EMBL" id="RRT62923.1"/>
    </source>
</evidence>
<dbReference type="Proteomes" id="UP000287651">
    <property type="component" value="Unassembled WGS sequence"/>
</dbReference>
<dbReference type="AlphaFoldDB" id="A0A426ZG26"/>
<accession>A0A426ZG26</accession>